<dbReference type="EC" id="3.2.1.28" evidence="4"/>
<name>A0A9P8Y3G8_9PEZI</name>
<reference evidence="6" key="1">
    <citation type="journal article" date="2021" name="Nat. Commun.">
        <title>Genetic determinants of endophytism in the Arabidopsis root mycobiome.</title>
        <authorList>
            <person name="Mesny F."/>
            <person name="Miyauchi S."/>
            <person name="Thiergart T."/>
            <person name="Pickel B."/>
            <person name="Atanasova L."/>
            <person name="Karlsson M."/>
            <person name="Huettel B."/>
            <person name="Barry K.W."/>
            <person name="Haridas S."/>
            <person name="Chen C."/>
            <person name="Bauer D."/>
            <person name="Andreopoulos W."/>
            <person name="Pangilinan J."/>
            <person name="LaButti K."/>
            <person name="Riley R."/>
            <person name="Lipzen A."/>
            <person name="Clum A."/>
            <person name="Drula E."/>
            <person name="Henrissat B."/>
            <person name="Kohler A."/>
            <person name="Grigoriev I.V."/>
            <person name="Martin F.M."/>
            <person name="Hacquard S."/>
        </authorList>
    </citation>
    <scope>NUCLEOTIDE SEQUENCE</scope>
    <source>
        <strain evidence="6">MPI-CAGE-CH-0230</strain>
    </source>
</reference>
<keyword evidence="5" id="KW-0732">Signal</keyword>
<evidence type="ECO:0000256" key="3">
    <source>
        <dbReference type="ARBA" id="ARBA00023295"/>
    </source>
</evidence>
<evidence type="ECO:0000256" key="4">
    <source>
        <dbReference type="RuleBase" id="RU361180"/>
    </source>
</evidence>
<comment type="caution">
    <text evidence="6">The sequence shown here is derived from an EMBL/GenBank/DDBJ whole genome shotgun (WGS) entry which is preliminary data.</text>
</comment>
<accession>A0A9P8Y3G8</accession>
<evidence type="ECO:0000313" key="6">
    <source>
        <dbReference type="EMBL" id="KAH7026497.1"/>
    </source>
</evidence>
<dbReference type="Proteomes" id="UP000756346">
    <property type="component" value="Unassembled WGS sequence"/>
</dbReference>
<evidence type="ECO:0000256" key="5">
    <source>
        <dbReference type="SAM" id="SignalP"/>
    </source>
</evidence>
<keyword evidence="2 4" id="KW-0378">Hydrolase</keyword>
<gene>
    <name evidence="6" type="ORF">B0I36DRAFT_330758</name>
</gene>
<dbReference type="EMBL" id="JAGTJQ010000008">
    <property type="protein sequence ID" value="KAH7026497.1"/>
    <property type="molecule type" value="Genomic_DNA"/>
</dbReference>
<sequence length="676" mass="75127">MAVVKKVAAVAAAAVFSATQVAHGLYTNGSVTAPCDSPIYCYGDLLKEVELAQPFSDSKTFVDLPTKRPLDEVLAAFANLTKPLSNNTELNNFLSEYFGEAGSELQAVDADSLQTDPVFLDKVDDVVIKEFVEKVIDIWPDLTRTYVGAGNCTGCVNSFIPLNRTFVVAGGRFREPYYWDSFWILEGLLRTGGNFTEISKNVIENFLDIVDLYGFMPNGARVYYLNRSQPPLLTQMVKTYVDYTNDTSILERALPLLLKEHSFFVNNRTVEITKGDQTYTLSRYDVSNTQPRPESYREDYITANNKSYYATSGIIYPETVALNDSEKATLYANLATGAESGWDYSSRWLANPADAQNDVYFPLRSLNTRNIIPVELNSILYANEITLAQYFQAAGNETVAQELRDTAGNRSVAMYELMWNETYNSYFDYNLTSSSQRLYVPIDADSTAAQEQGAPEGYQVLFDVAQYYPFWLGAAPDYLKNNPLAINIAFQRVKKLFDAKAGGIPATNYNTGQQWDQPNVWPPLMYVLTKALTLTPAPFGDNDPAYVENQEFAVSLAQRYLDSTFCTWLATGGSTSETPKLQGLPDNENGIMFEKYADNATNVAGGGGEYEVVEGFGWSNGVLIWAVDTFGNNLTRPECGNIVAAPPSGGERKKRAVQLSASDARFIKKFARRSQK</sequence>
<dbReference type="InterPro" id="IPR018232">
    <property type="entry name" value="Glyco_hydro_37_CS"/>
</dbReference>
<feature type="chain" id="PRO_5040422140" description="Trehalase" evidence="5">
    <location>
        <begin position="25"/>
        <end position="676"/>
    </location>
</feature>
<feature type="signal peptide" evidence="5">
    <location>
        <begin position="1"/>
        <end position="24"/>
    </location>
</feature>
<dbReference type="PANTHER" id="PTHR23403:SF1">
    <property type="entry name" value="TREHALASE"/>
    <property type="match status" value="1"/>
</dbReference>
<dbReference type="GO" id="GO:0004555">
    <property type="term" value="F:alpha,alpha-trehalase activity"/>
    <property type="evidence" value="ECO:0007669"/>
    <property type="project" value="UniProtKB-EC"/>
</dbReference>
<keyword evidence="7" id="KW-1185">Reference proteome</keyword>
<evidence type="ECO:0000256" key="2">
    <source>
        <dbReference type="ARBA" id="ARBA00022801"/>
    </source>
</evidence>
<evidence type="ECO:0000313" key="7">
    <source>
        <dbReference type="Proteomes" id="UP000756346"/>
    </source>
</evidence>
<evidence type="ECO:0000256" key="1">
    <source>
        <dbReference type="ARBA" id="ARBA00005615"/>
    </source>
</evidence>
<dbReference type="InterPro" id="IPR008928">
    <property type="entry name" value="6-hairpin_glycosidase_sf"/>
</dbReference>
<comment type="catalytic activity">
    <reaction evidence="4">
        <text>alpha,alpha-trehalose + H2O = alpha-D-glucose + beta-D-glucose</text>
        <dbReference type="Rhea" id="RHEA:32675"/>
        <dbReference type="ChEBI" id="CHEBI:15377"/>
        <dbReference type="ChEBI" id="CHEBI:15903"/>
        <dbReference type="ChEBI" id="CHEBI:16551"/>
        <dbReference type="ChEBI" id="CHEBI:17925"/>
        <dbReference type="EC" id="3.2.1.28"/>
    </reaction>
</comment>
<dbReference type="SUPFAM" id="SSF48208">
    <property type="entry name" value="Six-hairpin glycosidases"/>
    <property type="match status" value="1"/>
</dbReference>
<dbReference type="Pfam" id="PF01204">
    <property type="entry name" value="Trehalase"/>
    <property type="match status" value="1"/>
</dbReference>
<dbReference type="InterPro" id="IPR001661">
    <property type="entry name" value="Glyco_hydro_37"/>
</dbReference>
<dbReference type="GeneID" id="70184429"/>
<dbReference type="RefSeq" id="XP_046009714.1">
    <property type="nucleotide sequence ID" value="XM_046154883.1"/>
</dbReference>
<proteinExistence type="inferred from homology"/>
<dbReference type="InterPro" id="IPR012341">
    <property type="entry name" value="6hp_glycosidase-like_sf"/>
</dbReference>
<comment type="similarity">
    <text evidence="1 4">Belongs to the glycosyl hydrolase 37 family.</text>
</comment>
<dbReference type="AlphaFoldDB" id="A0A9P8Y3G8"/>
<dbReference type="GO" id="GO:0005993">
    <property type="term" value="P:trehalose catabolic process"/>
    <property type="evidence" value="ECO:0007669"/>
    <property type="project" value="TreeGrafter"/>
</dbReference>
<organism evidence="6 7">
    <name type="scientific">Microdochium trichocladiopsis</name>
    <dbReference type="NCBI Taxonomy" id="1682393"/>
    <lineage>
        <taxon>Eukaryota</taxon>
        <taxon>Fungi</taxon>
        <taxon>Dikarya</taxon>
        <taxon>Ascomycota</taxon>
        <taxon>Pezizomycotina</taxon>
        <taxon>Sordariomycetes</taxon>
        <taxon>Xylariomycetidae</taxon>
        <taxon>Xylariales</taxon>
        <taxon>Microdochiaceae</taxon>
        <taxon>Microdochium</taxon>
    </lineage>
</organism>
<protein>
    <recommendedName>
        <fullName evidence="4">Trehalase</fullName>
        <ecNumber evidence="4">3.2.1.28</ecNumber>
    </recommendedName>
    <alternativeName>
        <fullName evidence="4">Alpha-trehalose glucohydrolase</fullName>
    </alternativeName>
</protein>
<dbReference type="PANTHER" id="PTHR23403">
    <property type="entry name" value="TREHALASE"/>
    <property type="match status" value="1"/>
</dbReference>
<dbReference type="PRINTS" id="PR00744">
    <property type="entry name" value="GLHYDRLASE37"/>
</dbReference>
<keyword evidence="3 4" id="KW-0326">Glycosidase</keyword>
<dbReference type="Gene3D" id="1.50.10.10">
    <property type="match status" value="1"/>
</dbReference>
<dbReference type="PROSITE" id="PS00928">
    <property type="entry name" value="TREHALASE_2"/>
    <property type="match status" value="1"/>
</dbReference>
<dbReference type="OrthoDB" id="3542292at2759"/>